<dbReference type="SUPFAM" id="SSF48452">
    <property type="entry name" value="TPR-like"/>
    <property type="match status" value="1"/>
</dbReference>
<dbReference type="InterPro" id="IPR036388">
    <property type="entry name" value="WH-like_DNA-bd_sf"/>
</dbReference>
<reference evidence="10 11" key="1">
    <citation type="journal article" date="2010" name="ChemBioChem">
        <title>Cloning and characterization of the biosynthetic gene cluster of 16-membered macrolide antibiotic FD-891: involvement of a dual functional cytochrome P450 monooxygenase catalyzing epoxidation and hydroxylation.</title>
        <authorList>
            <person name="Kudo F."/>
            <person name="Motegi A."/>
            <person name="Mizoue K."/>
            <person name="Eguchi T."/>
        </authorList>
    </citation>
    <scope>NUCLEOTIDE SEQUENCE [LARGE SCALE GENOMIC DNA]</scope>
    <source>
        <strain evidence="10 11">A-8890</strain>
    </source>
</reference>
<dbReference type="Gene3D" id="1.10.10.10">
    <property type="entry name" value="Winged helix-like DNA-binding domain superfamily/Winged helix DNA-binding domain"/>
    <property type="match status" value="1"/>
</dbReference>
<evidence type="ECO:0000313" key="10">
    <source>
        <dbReference type="EMBL" id="BBC30121.1"/>
    </source>
</evidence>
<reference evidence="10 11" key="2">
    <citation type="journal article" date="2023" name="ChemBioChem">
        <title>Acyltransferase Domain Exchange between Two Independent Type I Polyketide Synthases in the Same Producer Strain of Macrolide Antibiotics.</title>
        <authorList>
            <person name="Kudo F."/>
            <person name="Kishikawa K."/>
            <person name="Tsuboi K."/>
            <person name="Kido T."/>
            <person name="Usui T."/>
            <person name="Hashimoto J."/>
            <person name="Shin-Ya K."/>
            <person name="Miyanaga A."/>
            <person name="Eguchi T."/>
        </authorList>
    </citation>
    <scope>NUCLEOTIDE SEQUENCE [LARGE SCALE GENOMIC DNA]</scope>
    <source>
        <strain evidence="10 11">A-8890</strain>
    </source>
</reference>
<gene>
    <name evidence="10" type="ORF">SGFS_014150</name>
</gene>
<dbReference type="InterPro" id="IPR051677">
    <property type="entry name" value="AfsR-DnrI-RedD_regulator"/>
</dbReference>
<keyword evidence="4" id="KW-0805">Transcription regulation</keyword>
<dbReference type="CDD" id="cd15831">
    <property type="entry name" value="BTAD"/>
    <property type="match status" value="1"/>
</dbReference>
<evidence type="ECO:0000256" key="6">
    <source>
        <dbReference type="ARBA" id="ARBA00023163"/>
    </source>
</evidence>
<dbReference type="Proteomes" id="UP001321542">
    <property type="component" value="Chromosome"/>
</dbReference>
<protein>
    <submittedName>
        <fullName evidence="10">Transcriptional regulatory protein, C-terminal domain protein</fullName>
    </submittedName>
</protein>
<dbReference type="InterPro" id="IPR027417">
    <property type="entry name" value="P-loop_NTPase"/>
</dbReference>
<dbReference type="InterPro" id="IPR042197">
    <property type="entry name" value="Apaf_helical"/>
</dbReference>
<name>A0ABN5VAG6_9ACTN</name>
<evidence type="ECO:0000256" key="4">
    <source>
        <dbReference type="ARBA" id="ARBA00023015"/>
    </source>
</evidence>
<dbReference type="Gene3D" id="1.10.8.430">
    <property type="entry name" value="Helical domain of apoptotic protease-activating factors"/>
    <property type="match status" value="1"/>
</dbReference>
<dbReference type="InterPro" id="IPR016032">
    <property type="entry name" value="Sig_transdc_resp-reg_C-effctor"/>
</dbReference>
<dbReference type="PROSITE" id="PS51755">
    <property type="entry name" value="OMPR_PHOB"/>
    <property type="match status" value="1"/>
</dbReference>
<evidence type="ECO:0000256" key="2">
    <source>
        <dbReference type="ARBA" id="ARBA00022737"/>
    </source>
</evidence>
<dbReference type="PANTHER" id="PTHR35807">
    <property type="entry name" value="TRANSCRIPTIONAL REGULATOR REDD-RELATED"/>
    <property type="match status" value="1"/>
</dbReference>
<keyword evidence="2" id="KW-0677">Repeat</keyword>
<dbReference type="SMART" id="SM00862">
    <property type="entry name" value="Trans_reg_C"/>
    <property type="match status" value="1"/>
</dbReference>
<dbReference type="Pfam" id="PF00486">
    <property type="entry name" value="Trans_reg_C"/>
    <property type="match status" value="1"/>
</dbReference>
<keyword evidence="5 7" id="KW-0238">DNA-binding</keyword>
<feature type="region of interest" description="Disordered" evidence="8">
    <location>
        <begin position="245"/>
        <end position="275"/>
    </location>
</feature>
<organism evidence="10 11">
    <name type="scientific">Streptomyces graminofaciens</name>
    <dbReference type="NCBI Taxonomy" id="68212"/>
    <lineage>
        <taxon>Bacteria</taxon>
        <taxon>Bacillati</taxon>
        <taxon>Actinomycetota</taxon>
        <taxon>Actinomycetes</taxon>
        <taxon>Kitasatosporales</taxon>
        <taxon>Streptomycetaceae</taxon>
        <taxon>Streptomyces</taxon>
    </lineage>
</organism>
<evidence type="ECO:0000256" key="8">
    <source>
        <dbReference type="SAM" id="MobiDB-lite"/>
    </source>
</evidence>
<feature type="domain" description="OmpR/PhoB-type" evidence="9">
    <location>
        <begin position="1"/>
        <end position="92"/>
    </location>
</feature>
<dbReference type="PRINTS" id="PR00364">
    <property type="entry name" value="DISEASERSIST"/>
</dbReference>
<dbReference type="Pfam" id="PF00931">
    <property type="entry name" value="NB-ARC"/>
    <property type="match status" value="1"/>
</dbReference>
<evidence type="ECO:0000313" key="11">
    <source>
        <dbReference type="Proteomes" id="UP001321542"/>
    </source>
</evidence>
<dbReference type="SUPFAM" id="SSF52540">
    <property type="entry name" value="P-loop containing nucleoside triphosphate hydrolases"/>
    <property type="match status" value="1"/>
</dbReference>
<dbReference type="Gene3D" id="1.25.40.10">
    <property type="entry name" value="Tetratricopeptide repeat domain"/>
    <property type="match status" value="1"/>
</dbReference>
<comment type="similarity">
    <text evidence="1">Belongs to the AfsR/DnrI/RedD regulatory family.</text>
</comment>
<dbReference type="Gene3D" id="3.40.50.300">
    <property type="entry name" value="P-loop containing nucleotide triphosphate hydrolases"/>
    <property type="match status" value="1"/>
</dbReference>
<dbReference type="InterPro" id="IPR002182">
    <property type="entry name" value="NB-ARC"/>
</dbReference>
<sequence length="709" mass="78001">MEFLLLGPLVIRSGGNELRVPAARQRVILAALVLNANRVVPVDNIASFVWDGTPPPSAAATIRTYVMRLRQVLGKAGRARITTRAPGYLIELDEDETDLGRFTAHRKTADALVQAGRTSEAVEELRKALALWRHDPLMDVPSRTLHDVEASHLQRLHLQTRIWRVDLDLELQRHAEILPELWQMVREHPLHEGLIGRLMLALFRSGQQPEALDLFQRTRAALIDQLGTEPGSELRAVQRRILCAEDEPPRHRADSEQRPDGYGGPGRPWPGWPTPAQLPQGVTDFTARTDETTELGRLLRDKAPAAGPATTVVITGAGGIGKTALALHTAHSVRGDFTDGQVFADLEGSTAHPAEPAEVLTRLLVGLGVPDVAVPRTMANRTSLFRSLVADRRMLIVLDDAVNAAQVRPLVPGTGGSRVIVTSRHRLADLEGAHDVTLDAFDEDASLALLERFTGRPRIDAERAAARRLVEACAGVPLALRIVGSRLRSRPRRSLGALAHRLLEQRSLLDELHLGDLSVRTGLDAAYATLRDRSVHGIDLAGAFRRLGAGNLPYVRGETAAALLGCSEENAEDVLDVLVDAHLLREHDHSRYHLDALVRAYARERADAEECLEHRVDTLRCLLRWYQHTLDRSGRPSRPGEPERTYVLRPSAMGWTDDDRAGLVEALTEADRTGAELIGRQLVAELRARLPLVAAPRAAEVTPDRRESA</sequence>
<dbReference type="InterPro" id="IPR005158">
    <property type="entry name" value="BTAD"/>
</dbReference>
<feature type="DNA-binding region" description="OmpR/PhoB-type" evidence="7">
    <location>
        <begin position="1"/>
        <end position="92"/>
    </location>
</feature>
<evidence type="ECO:0000256" key="1">
    <source>
        <dbReference type="ARBA" id="ARBA00005820"/>
    </source>
</evidence>
<dbReference type="InterPro" id="IPR011990">
    <property type="entry name" value="TPR-like_helical_dom_sf"/>
</dbReference>
<keyword evidence="6" id="KW-0804">Transcription</keyword>
<evidence type="ECO:0000259" key="9">
    <source>
        <dbReference type="PROSITE" id="PS51755"/>
    </source>
</evidence>
<evidence type="ECO:0000256" key="7">
    <source>
        <dbReference type="PROSITE-ProRule" id="PRU01091"/>
    </source>
</evidence>
<keyword evidence="3" id="KW-0902">Two-component regulatory system</keyword>
<dbReference type="SUPFAM" id="SSF46894">
    <property type="entry name" value="C-terminal effector domain of the bipartite response regulators"/>
    <property type="match status" value="1"/>
</dbReference>
<evidence type="ECO:0000256" key="5">
    <source>
        <dbReference type="ARBA" id="ARBA00023125"/>
    </source>
</evidence>
<keyword evidence="11" id="KW-1185">Reference proteome</keyword>
<evidence type="ECO:0000256" key="3">
    <source>
        <dbReference type="ARBA" id="ARBA00023012"/>
    </source>
</evidence>
<dbReference type="EMBL" id="AP018448">
    <property type="protein sequence ID" value="BBC30121.1"/>
    <property type="molecule type" value="Genomic_DNA"/>
</dbReference>
<dbReference type="PANTHER" id="PTHR35807:SF1">
    <property type="entry name" value="TRANSCRIPTIONAL REGULATOR REDD"/>
    <property type="match status" value="1"/>
</dbReference>
<accession>A0ABN5VAG6</accession>
<dbReference type="SMART" id="SM01043">
    <property type="entry name" value="BTAD"/>
    <property type="match status" value="1"/>
</dbReference>
<proteinExistence type="inferred from homology"/>
<dbReference type="InterPro" id="IPR001867">
    <property type="entry name" value="OmpR/PhoB-type_DNA-bd"/>
</dbReference>
<feature type="compositionally biased region" description="Basic and acidic residues" evidence="8">
    <location>
        <begin position="247"/>
        <end position="259"/>
    </location>
</feature>
<dbReference type="Pfam" id="PF03704">
    <property type="entry name" value="BTAD"/>
    <property type="match status" value="1"/>
</dbReference>